<dbReference type="GO" id="GO:0003690">
    <property type="term" value="F:double-stranded DNA binding"/>
    <property type="evidence" value="ECO:0007669"/>
    <property type="project" value="TreeGrafter"/>
</dbReference>
<gene>
    <name evidence="1" type="ORF">TNCT_53101</name>
</gene>
<dbReference type="PANTHER" id="PTHR46060">
    <property type="entry name" value="MARINER MOS1 TRANSPOSASE-LIKE PROTEIN"/>
    <property type="match status" value="1"/>
</dbReference>
<dbReference type="GO" id="GO:0006303">
    <property type="term" value="P:double-strand break repair via nonhomologous end joining"/>
    <property type="evidence" value="ECO:0007669"/>
    <property type="project" value="TreeGrafter"/>
</dbReference>
<protein>
    <recommendedName>
        <fullName evidence="3">Transposase</fullName>
    </recommendedName>
</protein>
<evidence type="ECO:0000313" key="1">
    <source>
        <dbReference type="EMBL" id="GFR30149.1"/>
    </source>
</evidence>
<evidence type="ECO:0008006" key="3">
    <source>
        <dbReference type="Google" id="ProtNLM"/>
    </source>
</evidence>
<dbReference type="GO" id="GO:0046975">
    <property type="term" value="F:histone H3K36 methyltransferase activity"/>
    <property type="evidence" value="ECO:0007669"/>
    <property type="project" value="TreeGrafter"/>
</dbReference>
<dbReference type="GO" id="GO:0005634">
    <property type="term" value="C:nucleus"/>
    <property type="evidence" value="ECO:0007669"/>
    <property type="project" value="TreeGrafter"/>
</dbReference>
<keyword evidence="2" id="KW-1185">Reference proteome</keyword>
<organism evidence="1 2">
    <name type="scientific">Trichonephila clavata</name>
    <name type="common">Joro spider</name>
    <name type="synonym">Nephila clavata</name>
    <dbReference type="NCBI Taxonomy" id="2740835"/>
    <lineage>
        <taxon>Eukaryota</taxon>
        <taxon>Metazoa</taxon>
        <taxon>Ecdysozoa</taxon>
        <taxon>Arthropoda</taxon>
        <taxon>Chelicerata</taxon>
        <taxon>Arachnida</taxon>
        <taxon>Araneae</taxon>
        <taxon>Araneomorphae</taxon>
        <taxon>Entelegynae</taxon>
        <taxon>Araneoidea</taxon>
        <taxon>Nephilidae</taxon>
        <taxon>Trichonephila</taxon>
    </lineage>
</organism>
<dbReference type="GO" id="GO:0044547">
    <property type="term" value="F:DNA topoisomerase binding"/>
    <property type="evidence" value="ECO:0007669"/>
    <property type="project" value="TreeGrafter"/>
</dbReference>
<dbReference type="GO" id="GO:0015074">
    <property type="term" value="P:DNA integration"/>
    <property type="evidence" value="ECO:0007669"/>
    <property type="project" value="TreeGrafter"/>
</dbReference>
<proteinExistence type="predicted"/>
<dbReference type="OrthoDB" id="7600185at2759"/>
<evidence type="ECO:0000313" key="2">
    <source>
        <dbReference type="Proteomes" id="UP000887116"/>
    </source>
</evidence>
<dbReference type="EMBL" id="BMAO01039254">
    <property type="protein sequence ID" value="GFR30149.1"/>
    <property type="molecule type" value="Genomic_DNA"/>
</dbReference>
<dbReference type="AlphaFoldDB" id="A0A8X6HUH9"/>
<reference evidence="1" key="1">
    <citation type="submission" date="2020-07" db="EMBL/GenBank/DDBJ databases">
        <title>Multicomponent nature underlies the extraordinary mechanical properties of spider dragline silk.</title>
        <authorList>
            <person name="Kono N."/>
            <person name="Nakamura H."/>
            <person name="Mori M."/>
            <person name="Yoshida Y."/>
            <person name="Ohtoshi R."/>
            <person name="Malay A.D."/>
            <person name="Moran D.A.P."/>
            <person name="Tomita M."/>
            <person name="Numata K."/>
            <person name="Arakawa K."/>
        </authorList>
    </citation>
    <scope>NUCLEOTIDE SEQUENCE</scope>
</reference>
<dbReference type="GO" id="GO:0031297">
    <property type="term" value="P:replication fork processing"/>
    <property type="evidence" value="ECO:0007669"/>
    <property type="project" value="TreeGrafter"/>
</dbReference>
<accession>A0A8X6HUH9</accession>
<dbReference type="GO" id="GO:0003697">
    <property type="term" value="F:single-stranded DNA binding"/>
    <property type="evidence" value="ECO:0007669"/>
    <property type="project" value="TreeGrafter"/>
</dbReference>
<dbReference type="GO" id="GO:0035861">
    <property type="term" value="C:site of double-strand break"/>
    <property type="evidence" value="ECO:0007669"/>
    <property type="project" value="TreeGrafter"/>
</dbReference>
<dbReference type="Proteomes" id="UP000887116">
    <property type="component" value="Unassembled WGS sequence"/>
</dbReference>
<dbReference type="GO" id="GO:0044774">
    <property type="term" value="P:mitotic DNA integrity checkpoint signaling"/>
    <property type="evidence" value="ECO:0007669"/>
    <property type="project" value="TreeGrafter"/>
</dbReference>
<comment type="caution">
    <text evidence="1">The sequence shown here is derived from an EMBL/GenBank/DDBJ whole genome shotgun (WGS) entry which is preliminary data.</text>
</comment>
<dbReference type="GO" id="GO:0000014">
    <property type="term" value="F:single-stranded DNA endodeoxyribonuclease activity"/>
    <property type="evidence" value="ECO:0007669"/>
    <property type="project" value="TreeGrafter"/>
</dbReference>
<dbReference type="GO" id="GO:0000793">
    <property type="term" value="C:condensed chromosome"/>
    <property type="evidence" value="ECO:0007669"/>
    <property type="project" value="TreeGrafter"/>
</dbReference>
<dbReference type="PANTHER" id="PTHR46060:SF2">
    <property type="entry name" value="HISTONE-LYSINE N-METHYLTRANSFERASE SETMAR"/>
    <property type="match status" value="1"/>
</dbReference>
<name>A0A8X6HUH9_TRICU</name>
<dbReference type="InterPro" id="IPR052709">
    <property type="entry name" value="Transposase-MT_Hybrid"/>
</dbReference>
<dbReference type="GO" id="GO:0000729">
    <property type="term" value="P:DNA double-strand break processing"/>
    <property type="evidence" value="ECO:0007669"/>
    <property type="project" value="TreeGrafter"/>
</dbReference>
<sequence>MPKSFEEKMAEANHIPAVEGDESLTTRILAVNFNVDHSNIVCRLKKLGKLWKSAGWVSYELNDNIKVECVRIFTDLLQRNEWSPFLMDFVTVDESCDFFSKTSKKERLSFTRSFIKRNNEGCAVRRHCDVFGWTEMGSSIGYCPWN</sequence>
<dbReference type="GO" id="GO:0042800">
    <property type="term" value="F:histone H3K4 methyltransferase activity"/>
    <property type="evidence" value="ECO:0007669"/>
    <property type="project" value="TreeGrafter"/>
</dbReference>